<evidence type="ECO:0000313" key="1">
    <source>
        <dbReference type="EMBL" id="CAB4581458.1"/>
    </source>
</evidence>
<sequence length="46" mass="5690">MDTRQRFSIMYVEVLFEIAAEDLQQTLEEIYEEILRILLLRLRFQL</sequence>
<gene>
    <name evidence="1" type="ORF">UFOPK1726_00956</name>
</gene>
<proteinExistence type="predicted"/>
<reference evidence="1" key="1">
    <citation type="submission" date="2020-05" db="EMBL/GenBank/DDBJ databases">
        <authorList>
            <person name="Chiriac C."/>
            <person name="Salcher M."/>
            <person name="Ghai R."/>
            <person name="Kavagutti S V."/>
        </authorList>
    </citation>
    <scope>NUCLEOTIDE SEQUENCE</scope>
</reference>
<organism evidence="1">
    <name type="scientific">freshwater metagenome</name>
    <dbReference type="NCBI Taxonomy" id="449393"/>
    <lineage>
        <taxon>unclassified sequences</taxon>
        <taxon>metagenomes</taxon>
        <taxon>ecological metagenomes</taxon>
    </lineage>
</organism>
<protein>
    <submittedName>
        <fullName evidence="1">Unannotated protein</fullName>
    </submittedName>
</protein>
<dbReference type="EMBL" id="CAEZTT010000119">
    <property type="protein sequence ID" value="CAB4581458.1"/>
    <property type="molecule type" value="Genomic_DNA"/>
</dbReference>
<dbReference type="AlphaFoldDB" id="A0A6J6F9U8"/>
<accession>A0A6J6F9U8</accession>
<name>A0A6J6F9U8_9ZZZZ</name>